<comment type="subcellular location">
    <subcellularLocation>
        <location evidence="1">Secreted</location>
    </subcellularLocation>
</comment>
<dbReference type="SUPFAM" id="SSF69255">
    <property type="entry name" value="gp5 N-terminal domain-like"/>
    <property type="match status" value="1"/>
</dbReference>
<evidence type="ECO:0000256" key="1">
    <source>
        <dbReference type="ARBA" id="ARBA00004613"/>
    </source>
</evidence>
<evidence type="ECO:0000259" key="5">
    <source>
        <dbReference type="Pfam" id="PF22178"/>
    </source>
</evidence>
<keyword evidence="3" id="KW-0964">Secreted</keyword>
<dbReference type="STRING" id="563192.HMPREF0179_00050"/>
<evidence type="ECO:0000256" key="3">
    <source>
        <dbReference type="ARBA" id="ARBA00022525"/>
    </source>
</evidence>
<evidence type="ECO:0000259" key="4">
    <source>
        <dbReference type="Pfam" id="PF04717"/>
    </source>
</evidence>
<dbReference type="GO" id="GO:0005576">
    <property type="term" value="C:extracellular region"/>
    <property type="evidence" value="ECO:0007669"/>
    <property type="project" value="UniProtKB-SubCell"/>
</dbReference>
<dbReference type="PANTHER" id="PTHR32305">
    <property type="match status" value="1"/>
</dbReference>
<dbReference type="SUPFAM" id="SSF69349">
    <property type="entry name" value="Phage fibre proteins"/>
    <property type="match status" value="1"/>
</dbReference>
<dbReference type="InterPro" id="IPR037026">
    <property type="entry name" value="Vgr_OB-fold_dom_sf"/>
</dbReference>
<dbReference type="Proteomes" id="UP000006034">
    <property type="component" value="Unassembled WGS sequence"/>
</dbReference>
<dbReference type="AlphaFoldDB" id="E5Y1J1"/>
<dbReference type="Gene3D" id="4.10.220.110">
    <property type="match status" value="1"/>
</dbReference>
<accession>E5Y1J1</accession>
<sequence>MSTTLTGYEALSRPFRYVLEYYPAEQPELAALIGKPYTVRLPMPDGSTRPLNGIVFRAEQGPSTVRSARYTLELRPWFLRLDQERTCAVFQNMSVPEIVTKVCTDAGFGHIRNALSSTYPAKEYTVRYGETSFAFLSRLMAEAGIVYFFEHSGSAHTLVMADSPDVFADCPQGATLEWLPDAQDKEGGPPTEPSAHVFELSLSRQVAAASCSVDDYNPLTPETSLAASAGEGFPCLGYPLAGHIDQQSGEGLAAIRLDACESEGFKLRGRSSCPGLSAGCAFAVKGHPDGQVNARWVATEVRFTASFPGDGTAETGRFLADVSAVPASARYRPLPFFARSRMSGPLTGVVTGKEGEEVWTDQHGRCKVRFHWQGASDETSSCWVRVAQPWTGNGYGALFLPRIGQEVVIGFVGGDPDRPLVTGMVYNSGNPPPWALPEHAACSGLLTRSFPDGQAGNELRFDDTKDAELVYLHAQKTFSCDVEDARTVTIIGEGGDALTLEKSSRITTLKEGNDALTLEKGNRSVELKEGDDAFTIEKGSRSATLKEGDDALSLEKGNRAVTLKEGNDLLVLEKGGRTVELKDGDDGLKVKGKRHVETGGDEERKHGGNVVINVKGDYTLKVSGNLTIEAGGTLALKSAKAQFSANQGMEISSSANLSVSAQAELTQKATMVDIKANAKGTLSAGAMLEVKGGLVKIN</sequence>
<feature type="domain" description="Gp5/Type VI secretion system Vgr C-terminal trimerisation" evidence="5">
    <location>
        <begin position="443"/>
        <end position="496"/>
    </location>
</feature>
<dbReference type="NCBIfam" id="TIGR03361">
    <property type="entry name" value="VI_Rhs_Vgr"/>
    <property type="match status" value="1"/>
</dbReference>
<dbReference type="Gene3D" id="3.55.50.10">
    <property type="entry name" value="Baseplate protein-like domains"/>
    <property type="match status" value="1"/>
</dbReference>
<comment type="caution">
    <text evidence="6">The sequence shown here is derived from an EMBL/GenBank/DDBJ whole genome shotgun (WGS) entry which is preliminary data.</text>
</comment>
<dbReference type="Pfam" id="PF22178">
    <property type="entry name" value="Gp5_trimer_C"/>
    <property type="match status" value="1"/>
</dbReference>
<dbReference type="HOGENOM" id="CLU_004121_7_3_7"/>
<proteinExistence type="inferred from homology"/>
<dbReference type="Gene3D" id="2.30.110.50">
    <property type="match status" value="1"/>
</dbReference>
<keyword evidence="7" id="KW-1185">Reference proteome</keyword>
<dbReference type="SUPFAM" id="SSF69279">
    <property type="entry name" value="Phage tail proteins"/>
    <property type="match status" value="2"/>
</dbReference>
<dbReference type="Gene3D" id="2.40.50.230">
    <property type="entry name" value="Gp5 N-terminal domain"/>
    <property type="match status" value="1"/>
</dbReference>
<comment type="similarity">
    <text evidence="2">Belongs to the VgrG protein family.</text>
</comment>
<dbReference type="PANTHER" id="PTHR32305:SF15">
    <property type="entry name" value="PROTEIN RHSA-RELATED"/>
    <property type="match status" value="1"/>
</dbReference>
<protein>
    <submittedName>
        <fullName evidence="6">Type VI secretion system Vgr family protein</fullName>
    </submittedName>
</protein>
<dbReference type="GeneID" id="78087149"/>
<organism evidence="6 7">
    <name type="scientific">Bilophila wadsworthia (strain 3_1_6)</name>
    <dbReference type="NCBI Taxonomy" id="563192"/>
    <lineage>
        <taxon>Bacteria</taxon>
        <taxon>Pseudomonadati</taxon>
        <taxon>Thermodesulfobacteriota</taxon>
        <taxon>Desulfovibrionia</taxon>
        <taxon>Desulfovibrionales</taxon>
        <taxon>Desulfovibrionaceae</taxon>
        <taxon>Bilophila</taxon>
    </lineage>
</organism>
<dbReference type="InterPro" id="IPR054030">
    <property type="entry name" value="Gp5_Vgr_C"/>
</dbReference>
<reference evidence="6 7" key="2">
    <citation type="submission" date="2013-04" db="EMBL/GenBank/DDBJ databases">
        <title>The Genome Sequence of Bilophila wadsworthia 3_1_6.</title>
        <authorList>
            <consortium name="The Broad Institute Genomics Platform"/>
            <person name="Earl A."/>
            <person name="Ward D."/>
            <person name="Feldgarden M."/>
            <person name="Gevers D."/>
            <person name="Sibley C."/>
            <person name="Strauss J."/>
            <person name="Allen-Vercoe E."/>
            <person name="Walker B."/>
            <person name="Young S."/>
            <person name="Zeng Q."/>
            <person name="Gargeya S."/>
            <person name="Fitzgerald M."/>
            <person name="Haas B."/>
            <person name="Abouelleil A."/>
            <person name="Allen A.W."/>
            <person name="Alvarado L."/>
            <person name="Arachchi H.M."/>
            <person name="Berlin A.M."/>
            <person name="Chapman S.B."/>
            <person name="Gainer-Dewar J."/>
            <person name="Goldberg J."/>
            <person name="Griggs A."/>
            <person name="Gujja S."/>
            <person name="Hansen M."/>
            <person name="Howarth C."/>
            <person name="Imamovic A."/>
            <person name="Ireland A."/>
            <person name="Larimer J."/>
            <person name="McCowan C."/>
            <person name="Murphy C."/>
            <person name="Pearson M."/>
            <person name="Poon T.W."/>
            <person name="Priest M."/>
            <person name="Roberts A."/>
            <person name="Saif S."/>
            <person name="Shea T."/>
            <person name="Sisk P."/>
            <person name="Sykes S."/>
            <person name="Wortman J."/>
            <person name="Nusbaum C."/>
            <person name="Birren B."/>
        </authorList>
    </citation>
    <scope>NUCLEOTIDE SEQUENCE [LARGE SCALE GENOMIC DNA]</scope>
    <source>
        <strain evidence="6 7">3_1_6</strain>
    </source>
</reference>
<dbReference type="InterPro" id="IPR006533">
    <property type="entry name" value="T6SS_Vgr_RhsGE"/>
</dbReference>
<feature type="domain" description="Gp5/Type VI secretion system Vgr protein OB-fold" evidence="4">
    <location>
        <begin position="361"/>
        <end position="426"/>
    </location>
</feature>
<dbReference type="Gene3D" id="2.160.20.160">
    <property type="match status" value="1"/>
</dbReference>
<dbReference type="NCBIfam" id="TIGR01646">
    <property type="entry name" value="vgr_GE"/>
    <property type="match status" value="1"/>
</dbReference>
<dbReference type="OrthoDB" id="5482463at2"/>
<evidence type="ECO:0000313" key="7">
    <source>
        <dbReference type="Proteomes" id="UP000006034"/>
    </source>
</evidence>
<dbReference type="Pfam" id="PF04717">
    <property type="entry name" value="Phage_base_V"/>
    <property type="match status" value="1"/>
</dbReference>
<name>E5Y1J1_BILW3</name>
<gene>
    <name evidence="6" type="ORF">HMPREF0179_00050</name>
</gene>
<dbReference type="eggNOG" id="COG3501">
    <property type="taxonomic scope" value="Bacteria"/>
</dbReference>
<dbReference type="Pfam" id="PF05954">
    <property type="entry name" value="Phage_GPD"/>
    <property type="match status" value="1"/>
</dbReference>
<dbReference type="InterPro" id="IPR050708">
    <property type="entry name" value="T6SS_VgrG/RHS"/>
</dbReference>
<dbReference type="RefSeq" id="WP_016360955.1">
    <property type="nucleotide sequence ID" value="NZ_KE150239.1"/>
</dbReference>
<reference evidence="6 7" key="1">
    <citation type="submission" date="2010-10" db="EMBL/GenBank/DDBJ databases">
        <authorList>
            <consortium name="The Broad Institute Genome Sequencing Platform"/>
            <person name="Ward D."/>
            <person name="Earl A."/>
            <person name="Feldgarden M."/>
            <person name="Young S.K."/>
            <person name="Gargeya S."/>
            <person name="Zeng Q."/>
            <person name="Alvarado L."/>
            <person name="Berlin A."/>
            <person name="Bochicchio J."/>
            <person name="Chapman S.B."/>
            <person name="Chen Z."/>
            <person name="Freedman E."/>
            <person name="Gellesch M."/>
            <person name="Goldberg J."/>
            <person name="Griggs A."/>
            <person name="Gujja S."/>
            <person name="Heilman E."/>
            <person name="Heiman D."/>
            <person name="Howarth C."/>
            <person name="Mehta T."/>
            <person name="Neiman D."/>
            <person name="Pearson M."/>
            <person name="Roberts A."/>
            <person name="Saif S."/>
            <person name="Shea T."/>
            <person name="Shenoy N."/>
            <person name="Sisk P."/>
            <person name="Stolte C."/>
            <person name="Sykes S."/>
            <person name="White J."/>
            <person name="Yandava C."/>
            <person name="Allen-Vercoe E."/>
            <person name="Sibley C."/>
            <person name="Ambrose C.E."/>
            <person name="Strauss J."/>
            <person name="Daigneault M."/>
            <person name="Haas B."/>
            <person name="Nusbaum C."/>
            <person name="Birren B."/>
        </authorList>
    </citation>
    <scope>NUCLEOTIDE SEQUENCE [LARGE SCALE GENOMIC DNA]</scope>
    <source>
        <strain evidence="6 7">3_1_6</strain>
    </source>
</reference>
<evidence type="ECO:0000313" key="6">
    <source>
        <dbReference type="EMBL" id="EFV46135.2"/>
    </source>
</evidence>
<dbReference type="EMBL" id="ADCP02000002">
    <property type="protein sequence ID" value="EFV46135.2"/>
    <property type="molecule type" value="Genomic_DNA"/>
</dbReference>
<dbReference type="InterPro" id="IPR017847">
    <property type="entry name" value="T6SS_RhsGE_Vgr_subset"/>
</dbReference>
<evidence type="ECO:0000256" key="2">
    <source>
        <dbReference type="ARBA" id="ARBA00005558"/>
    </source>
</evidence>
<dbReference type="InterPro" id="IPR006531">
    <property type="entry name" value="Gp5/Vgr_OB"/>
</dbReference>